<gene>
    <name evidence="4" type="ORF">EJ02DRAFT_315470</name>
</gene>
<proteinExistence type="predicted"/>
<feature type="region of interest" description="Disordered" evidence="2">
    <location>
        <begin position="31"/>
        <end position="54"/>
    </location>
</feature>
<keyword evidence="1" id="KW-0479">Metal-binding</keyword>
<evidence type="ECO:0000256" key="1">
    <source>
        <dbReference type="PROSITE-ProRule" id="PRU00175"/>
    </source>
</evidence>
<evidence type="ECO:0000313" key="4">
    <source>
        <dbReference type="EMBL" id="KAF1938317.1"/>
    </source>
</evidence>
<dbReference type="PROSITE" id="PS50089">
    <property type="entry name" value="ZF_RING_2"/>
    <property type="match status" value="1"/>
</dbReference>
<keyword evidence="1" id="KW-0862">Zinc</keyword>
<feature type="compositionally biased region" description="Polar residues" evidence="2">
    <location>
        <begin position="140"/>
        <end position="150"/>
    </location>
</feature>
<accession>A0A6A5SM19</accession>
<name>A0A6A5SM19_9PLEO</name>
<dbReference type="OrthoDB" id="5600418at2759"/>
<feature type="non-terminal residue" evidence="4">
    <location>
        <position position="1"/>
    </location>
</feature>
<dbReference type="EMBL" id="ML976108">
    <property type="protein sequence ID" value="KAF1938317.1"/>
    <property type="molecule type" value="Genomic_DNA"/>
</dbReference>
<evidence type="ECO:0000256" key="2">
    <source>
        <dbReference type="SAM" id="MobiDB-lite"/>
    </source>
</evidence>
<feature type="region of interest" description="Disordered" evidence="2">
    <location>
        <begin position="109"/>
        <end position="174"/>
    </location>
</feature>
<evidence type="ECO:0000313" key="5">
    <source>
        <dbReference type="Proteomes" id="UP000800038"/>
    </source>
</evidence>
<keyword evidence="1" id="KW-0863">Zinc-finger</keyword>
<sequence length="213" mass="23591">GALFTTPVLLKSLAIEDRSCPICQEAYIEPVAPGKKRDEDNSKEEEEDDQNAKEWPVSIDMVAEHCGLKRCCGHVIGRKCLERHLQSHGAWRNKCPLCRDVWFGNDAAENTPDEQDQAPPSADDRLRNPLRRSARIAAQMTATRRSQGSRMSDRHGVTRRPQCASVSGRSRSASSAGFMQQLLGMLEIESGGDEVKGTLEEVERRLGALYGDA</sequence>
<dbReference type="InterPro" id="IPR013083">
    <property type="entry name" value="Znf_RING/FYVE/PHD"/>
</dbReference>
<feature type="domain" description="RING-type" evidence="3">
    <location>
        <begin position="20"/>
        <end position="99"/>
    </location>
</feature>
<reference evidence="4" key="1">
    <citation type="journal article" date="2020" name="Stud. Mycol.">
        <title>101 Dothideomycetes genomes: a test case for predicting lifestyles and emergence of pathogens.</title>
        <authorList>
            <person name="Haridas S."/>
            <person name="Albert R."/>
            <person name="Binder M."/>
            <person name="Bloem J."/>
            <person name="Labutti K."/>
            <person name="Salamov A."/>
            <person name="Andreopoulos B."/>
            <person name="Baker S."/>
            <person name="Barry K."/>
            <person name="Bills G."/>
            <person name="Bluhm B."/>
            <person name="Cannon C."/>
            <person name="Castanera R."/>
            <person name="Culley D."/>
            <person name="Daum C."/>
            <person name="Ezra D."/>
            <person name="Gonzalez J."/>
            <person name="Henrissat B."/>
            <person name="Kuo A."/>
            <person name="Liang C."/>
            <person name="Lipzen A."/>
            <person name="Lutzoni F."/>
            <person name="Magnuson J."/>
            <person name="Mondo S."/>
            <person name="Nolan M."/>
            <person name="Ohm R."/>
            <person name="Pangilinan J."/>
            <person name="Park H.-J."/>
            <person name="Ramirez L."/>
            <person name="Alfaro M."/>
            <person name="Sun H."/>
            <person name="Tritt A."/>
            <person name="Yoshinaga Y."/>
            <person name="Zwiers L.-H."/>
            <person name="Turgeon B."/>
            <person name="Goodwin S."/>
            <person name="Spatafora J."/>
            <person name="Crous P."/>
            <person name="Grigoriev I."/>
        </authorList>
    </citation>
    <scope>NUCLEOTIDE SEQUENCE</scope>
    <source>
        <strain evidence="4">CBS 161.51</strain>
    </source>
</reference>
<protein>
    <recommendedName>
        <fullName evidence="3">RING-type domain-containing protein</fullName>
    </recommendedName>
</protein>
<dbReference type="Gene3D" id="3.30.40.10">
    <property type="entry name" value="Zinc/RING finger domain, C3HC4 (zinc finger)"/>
    <property type="match status" value="1"/>
</dbReference>
<dbReference type="Proteomes" id="UP000800038">
    <property type="component" value="Unassembled WGS sequence"/>
</dbReference>
<dbReference type="SUPFAM" id="SSF57850">
    <property type="entry name" value="RING/U-box"/>
    <property type="match status" value="1"/>
</dbReference>
<dbReference type="GO" id="GO:0008270">
    <property type="term" value="F:zinc ion binding"/>
    <property type="evidence" value="ECO:0007669"/>
    <property type="project" value="UniProtKB-KW"/>
</dbReference>
<dbReference type="AlphaFoldDB" id="A0A6A5SM19"/>
<evidence type="ECO:0000259" key="3">
    <source>
        <dbReference type="PROSITE" id="PS50089"/>
    </source>
</evidence>
<organism evidence="4 5">
    <name type="scientific">Clathrospora elynae</name>
    <dbReference type="NCBI Taxonomy" id="706981"/>
    <lineage>
        <taxon>Eukaryota</taxon>
        <taxon>Fungi</taxon>
        <taxon>Dikarya</taxon>
        <taxon>Ascomycota</taxon>
        <taxon>Pezizomycotina</taxon>
        <taxon>Dothideomycetes</taxon>
        <taxon>Pleosporomycetidae</taxon>
        <taxon>Pleosporales</taxon>
        <taxon>Diademaceae</taxon>
        <taxon>Clathrospora</taxon>
    </lineage>
</organism>
<keyword evidence="5" id="KW-1185">Reference proteome</keyword>
<feature type="compositionally biased region" description="Low complexity" evidence="2">
    <location>
        <begin position="164"/>
        <end position="174"/>
    </location>
</feature>
<feature type="non-terminal residue" evidence="4">
    <location>
        <position position="213"/>
    </location>
</feature>
<dbReference type="InterPro" id="IPR001841">
    <property type="entry name" value="Znf_RING"/>
</dbReference>